<comment type="function">
    <text evidence="12 13">F(1)F(0) ATP synthase produces ATP from ADP in the presence of a proton or sodium gradient. F-type ATPases consist of two structural domains, F(1) containing the extramembraneous catalytic core and F(0) containing the membrane proton channel, linked together by a central stalk and a peripheral stalk. During catalysis, ATP synthesis in the catalytic domain of F(1) is coupled via a rotary mechanism of the central stalk subunits to proton translocation.</text>
</comment>
<proteinExistence type="inferred from homology"/>
<feature type="transmembrane region" description="Helical" evidence="13">
    <location>
        <begin position="46"/>
        <end position="75"/>
    </location>
</feature>
<comment type="function">
    <text evidence="13">Key component of the F(0) channel; it plays a direct role in translocation across the membrane. A homomeric c-ring of between 10-14 subunits forms the central stalk rotor element with the F(1) delta and epsilon subunits.</text>
</comment>
<feature type="transmembrane region" description="Helical" evidence="13">
    <location>
        <begin position="12"/>
        <end position="34"/>
    </location>
</feature>
<dbReference type="PROSITE" id="PS00605">
    <property type="entry name" value="ATPASE_C"/>
    <property type="match status" value="1"/>
</dbReference>
<gene>
    <name evidence="13" type="primary">atpE</name>
    <name evidence="15" type="ORF">SAMN04488544_1646</name>
</gene>
<keyword evidence="3 13" id="KW-0813">Transport</keyword>
<keyword evidence="5 13" id="KW-0812">Transmembrane</keyword>
<keyword evidence="16" id="KW-1185">Reference proteome</keyword>
<evidence type="ECO:0000256" key="9">
    <source>
        <dbReference type="ARBA" id="ARBA00023121"/>
    </source>
</evidence>
<dbReference type="SUPFAM" id="SSF81333">
    <property type="entry name" value="F1F0 ATP synthase subunit C"/>
    <property type="match status" value="1"/>
</dbReference>
<accession>A0A1H2MA19</accession>
<keyword evidence="13" id="KW-1003">Cell membrane</keyword>
<name>A0A1H2MA19_9ACTN</name>
<dbReference type="NCBIfam" id="TIGR01260">
    <property type="entry name" value="ATP_synt_c"/>
    <property type="match status" value="1"/>
</dbReference>
<evidence type="ECO:0000256" key="4">
    <source>
        <dbReference type="ARBA" id="ARBA00022547"/>
    </source>
</evidence>
<dbReference type="RefSeq" id="WP_091074010.1">
    <property type="nucleotide sequence ID" value="NZ_LT629799.1"/>
</dbReference>
<keyword evidence="8 13" id="KW-0406">Ion transport</keyword>
<dbReference type="InterPro" id="IPR005953">
    <property type="entry name" value="ATP_synth_csu_bac/chlpt"/>
</dbReference>
<evidence type="ECO:0000256" key="6">
    <source>
        <dbReference type="ARBA" id="ARBA00022781"/>
    </source>
</evidence>
<evidence type="ECO:0000256" key="3">
    <source>
        <dbReference type="ARBA" id="ARBA00022448"/>
    </source>
</evidence>
<dbReference type="InterPro" id="IPR038662">
    <property type="entry name" value="ATP_synth_F0_csu_sf"/>
</dbReference>
<keyword evidence="11 13" id="KW-0066">ATP synthesis</keyword>
<evidence type="ECO:0000256" key="11">
    <source>
        <dbReference type="ARBA" id="ARBA00023310"/>
    </source>
</evidence>
<dbReference type="HAMAP" id="MF_01396">
    <property type="entry name" value="ATP_synth_c_bact"/>
    <property type="match status" value="1"/>
</dbReference>
<dbReference type="GO" id="GO:0005886">
    <property type="term" value="C:plasma membrane"/>
    <property type="evidence" value="ECO:0007669"/>
    <property type="project" value="UniProtKB-SubCell"/>
</dbReference>
<dbReference type="STRING" id="546874.SAMN04488544_1646"/>
<dbReference type="GO" id="GO:0008289">
    <property type="term" value="F:lipid binding"/>
    <property type="evidence" value="ECO:0007669"/>
    <property type="project" value="UniProtKB-KW"/>
</dbReference>
<dbReference type="AlphaFoldDB" id="A0A1H2MA19"/>
<evidence type="ECO:0000313" key="15">
    <source>
        <dbReference type="EMBL" id="SDU89885.1"/>
    </source>
</evidence>
<evidence type="ECO:0000256" key="13">
    <source>
        <dbReference type="HAMAP-Rule" id="MF_01396"/>
    </source>
</evidence>
<dbReference type="EMBL" id="LT629799">
    <property type="protein sequence ID" value="SDU89885.1"/>
    <property type="molecule type" value="Genomic_DNA"/>
</dbReference>
<evidence type="ECO:0000259" key="14">
    <source>
        <dbReference type="Pfam" id="PF00137"/>
    </source>
</evidence>
<protein>
    <recommendedName>
        <fullName evidence="13">ATP synthase subunit c</fullName>
    </recommendedName>
    <alternativeName>
        <fullName evidence="13">ATP synthase F(0) sector subunit c</fullName>
    </alternativeName>
    <alternativeName>
        <fullName evidence="13">F-type ATPase subunit c</fullName>
        <shortName evidence="13">F-ATPase subunit c</shortName>
    </alternativeName>
    <alternativeName>
        <fullName evidence="13">Lipid-binding protein</fullName>
    </alternativeName>
</protein>
<dbReference type="OrthoDB" id="3183855at2"/>
<dbReference type="GO" id="GO:0033177">
    <property type="term" value="C:proton-transporting two-sector ATPase complex, proton-transporting domain"/>
    <property type="evidence" value="ECO:0007669"/>
    <property type="project" value="InterPro"/>
</dbReference>
<dbReference type="InterPro" id="IPR002379">
    <property type="entry name" value="ATPase_proteolipid_c-like_dom"/>
</dbReference>
<dbReference type="GO" id="GO:0045259">
    <property type="term" value="C:proton-transporting ATP synthase complex"/>
    <property type="evidence" value="ECO:0007669"/>
    <property type="project" value="UniProtKB-KW"/>
</dbReference>
<keyword evidence="10 13" id="KW-0472">Membrane</keyword>
<dbReference type="InterPro" id="IPR020537">
    <property type="entry name" value="ATP_synth_F0_csu_DDCD_BS"/>
</dbReference>
<dbReference type="Pfam" id="PF00137">
    <property type="entry name" value="ATP-synt_C"/>
    <property type="match status" value="1"/>
</dbReference>
<evidence type="ECO:0000256" key="5">
    <source>
        <dbReference type="ARBA" id="ARBA00022692"/>
    </source>
</evidence>
<keyword evidence="4 13" id="KW-0138">CF(0)</keyword>
<evidence type="ECO:0000256" key="1">
    <source>
        <dbReference type="ARBA" id="ARBA00004141"/>
    </source>
</evidence>
<dbReference type="Gene3D" id="1.20.20.10">
    <property type="entry name" value="F1F0 ATP synthase subunit C"/>
    <property type="match status" value="1"/>
</dbReference>
<comment type="similarity">
    <text evidence="2 13">Belongs to the ATPase C chain family.</text>
</comment>
<evidence type="ECO:0000256" key="10">
    <source>
        <dbReference type="ARBA" id="ARBA00023136"/>
    </source>
</evidence>
<evidence type="ECO:0000256" key="2">
    <source>
        <dbReference type="ARBA" id="ARBA00006704"/>
    </source>
</evidence>
<dbReference type="GO" id="GO:0046933">
    <property type="term" value="F:proton-transporting ATP synthase activity, rotational mechanism"/>
    <property type="evidence" value="ECO:0007669"/>
    <property type="project" value="UniProtKB-UniRule"/>
</dbReference>
<dbReference type="Proteomes" id="UP000198825">
    <property type="component" value="Chromosome I"/>
</dbReference>
<evidence type="ECO:0000313" key="16">
    <source>
        <dbReference type="Proteomes" id="UP000198825"/>
    </source>
</evidence>
<evidence type="ECO:0000256" key="7">
    <source>
        <dbReference type="ARBA" id="ARBA00022989"/>
    </source>
</evidence>
<keyword evidence="9 13" id="KW-0446">Lipid-binding</keyword>
<dbReference type="PRINTS" id="PR00124">
    <property type="entry name" value="ATPASEC"/>
</dbReference>
<reference evidence="16" key="1">
    <citation type="submission" date="2016-10" db="EMBL/GenBank/DDBJ databases">
        <authorList>
            <person name="Varghese N."/>
            <person name="Submissions S."/>
        </authorList>
    </citation>
    <scope>NUCLEOTIDE SEQUENCE [LARGE SCALE GENOMIC DNA]</scope>
    <source>
        <strain evidence="16">DSM 21743</strain>
    </source>
</reference>
<evidence type="ECO:0000256" key="12">
    <source>
        <dbReference type="ARBA" id="ARBA00025198"/>
    </source>
</evidence>
<dbReference type="InterPro" id="IPR000454">
    <property type="entry name" value="ATP_synth_F0_csu"/>
</dbReference>
<keyword evidence="7 13" id="KW-1133">Transmembrane helix</keyword>
<dbReference type="CDD" id="cd18121">
    <property type="entry name" value="ATP-synt_Fo_c"/>
    <property type="match status" value="1"/>
</dbReference>
<keyword evidence="6 13" id="KW-0375">Hydrogen ion transport</keyword>
<dbReference type="InterPro" id="IPR035921">
    <property type="entry name" value="F/V-ATP_Csub_sf"/>
</dbReference>
<sequence length="77" mass="7622">MTPLELVGSLGIVGYGLGAIGPGIGVGLIFAAVIEGTARQPEARGAMLSTAFIGFALTEALAIIGIALAFVFGFVGQ</sequence>
<organism evidence="15 16">
    <name type="scientific">Microlunatus sagamiharensis</name>
    <dbReference type="NCBI Taxonomy" id="546874"/>
    <lineage>
        <taxon>Bacteria</taxon>
        <taxon>Bacillati</taxon>
        <taxon>Actinomycetota</taxon>
        <taxon>Actinomycetes</taxon>
        <taxon>Propionibacteriales</taxon>
        <taxon>Propionibacteriaceae</taxon>
        <taxon>Microlunatus</taxon>
    </lineage>
</organism>
<comment type="subcellular location">
    <subcellularLocation>
        <location evidence="13">Cell membrane</location>
        <topology evidence="13">Multi-pass membrane protein</topology>
    </subcellularLocation>
    <subcellularLocation>
        <location evidence="1">Membrane</location>
        <topology evidence="1">Multi-pass membrane protein</topology>
    </subcellularLocation>
</comment>
<evidence type="ECO:0000256" key="8">
    <source>
        <dbReference type="ARBA" id="ARBA00023065"/>
    </source>
</evidence>
<feature type="domain" description="V-ATPase proteolipid subunit C-like" evidence="14">
    <location>
        <begin position="14"/>
        <end position="71"/>
    </location>
</feature>
<feature type="site" description="Reversibly protonated during proton transport" evidence="13">
    <location>
        <position position="59"/>
    </location>
</feature>